<dbReference type="Proteomes" id="UP000828390">
    <property type="component" value="Unassembled WGS sequence"/>
</dbReference>
<gene>
    <name evidence="2" type="ORF">DPMN_061307</name>
</gene>
<keyword evidence="3" id="KW-1185">Reference proteome</keyword>
<accession>A0A9D4HH07</accession>
<name>A0A9D4HH07_DREPO</name>
<evidence type="ECO:0000256" key="1">
    <source>
        <dbReference type="SAM" id="MobiDB-lite"/>
    </source>
</evidence>
<evidence type="ECO:0000313" key="2">
    <source>
        <dbReference type="EMBL" id="KAH3718502.1"/>
    </source>
</evidence>
<comment type="caution">
    <text evidence="2">The sequence shown here is derived from an EMBL/GenBank/DDBJ whole genome shotgun (WGS) entry which is preliminary data.</text>
</comment>
<dbReference type="AlphaFoldDB" id="A0A9D4HH07"/>
<organism evidence="2 3">
    <name type="scientific">Dreissena polymorpha</name>
    <name type="common">Zebra mussel</name>
    <name type="synonym">Mytilus polymorpha</name>
    <dbReference type="NCBI Taxonomy" id="45954"/>
    <lineage>
        <taxon>Eukaryota</taxon>
        <taxon>Metazoa</taxon>
        <taxon>Spiralia</taxon>
        <taxon>Lophotrochozoa</taxon>
        <taxon>Mollusca</taxon>
        <taxon>Bivalvia</taxon>
        <taxon>Autobranchia</taxon>
        <taxon>Heteroconchia</taxon>
        <taxon>Euheterodonta</taxon>
        <taxon>Imparidentia</taxon>
        <taxon>Neoheterodontei</taxon>
        <taxon>Myida</taxon>
        <taxon>Dreissenoidea</taxon>
        <taxon>Dreissenidae</taxon>
        <taxon>Dreissena</taxon>
    </lineage>
</organism>
<reference evidence="2" key="2">
    <citation type="submission" date="2020-11" db="EMBL/GenBank/DDBJ databases">
        <authorList>
            <person name="McCartney M.A."/>
            <person name="Auch B."/>
            <person name="Kono T."/>
            <person name="Mallez S."/>
            <person name="Becker A."/>
            <person name="Gohl D.M."/>
            <person name="Silverstein K.A.T."/>
            <person name="Koren S."/>
            <person name="Bechman K.B."/>
            <person name="Herman A."/>
            <person name="Abrahante J.E."/>
            <person name="Garbe J."/>
        </authorList>
    </citation>
    <scope>NUCLEOTIDE SEQUENCE</scope>
    <source>
        <strain evidence="2">Duluth1</strain>
        <tissue evidence="2">Whole animal</tissue>
    </source>
</reference>
<dbReference type="EMBL" id="JAIWYP010000013">
    <property type="protein sequence ID" value="KAH3718502.1"/>
    <property type="molecule type" value="Genomic_DNA"/>
</dbReference>
<evidence type="ECO:0000313" key="3">
    <source>
        <dbReference type="Proteomes" id="UP000828390"/>
    </source>
</evidence>
<proteinExistence type="predicted"/>
<feature type="region of interest" description="Disordered" evidence="1">
    <location>
        <begin position="24"/>
        <end position="53"/>
    </location>
</feature>
<protein>
    <submittedName>
        <fullName evidence="2">Uncharacterized protein</fullName>
    </submittedName>
</protein>
<sequence length="53" mass="5610">MRVTFLSAFVPPLQGPLLVAVHYPESPGTERAPPLGPTYRTSRTQGGGTQVSS</sequence>
<reference evidence="2" key="1">
    <citation type="journal article" date="2019" name="bioRxiv">
        <title>The Genome of the Zebra Mussel, Dreissena polymorpha: A Resource for Invasive Species Research.</title>
        <authorList>
            <person name="McCartney M.A."/>
            <person name="Auch B."/>
            <person name="Kono T."/>
            <person name="Mallez S."/>
            <person name="Zhang Y."/>
            <person name="Obille A."/>
            <person name="Becker A."/>
            <person name="Abrahante J.E."/>
            <person name="Garbe J."/>
            <person name="Badalamenti J.P."/>
            <person name="Herman A."/>
            <person name="Mangelson H."/>
            <person name="Liachko I."/>
            <person name="Sullivan S."/>
            <person name="Sone E.D."/>
            <person name="Koren S."/>
            <person name="Silverstein K.A.T."/>
            <person name="Beckman K.B."/>
            <person name="Gohl D.M."/>
        </authorList>
    </citation>
    <scope>NUCLEOTIDE SEQUENCE</scope>
    <source>
        <strain evidence="2">Duluth1</strain>
        <tissue evidence="2">Whole animal</tissue>
    </source>
</reference>